<dbReference type="InterPro" id="IPR013529">
    <property type="entry name" value="Glyco_hydro_42_N"/>
</dbReference>
<gene>
    <name evidence="6" type="ORF">GTP44_07265</name>
</gene>
<evidence type="ECO:0000313" key="6">
    <source>
        <dbReference type="EMBL" id="MYM81757.1"/>
    </source>
</evidence>
<feature type="domain" description="DUF5597" evidence="5">
    <location>
        <begin position="402"/>
        <end position="532"/>
    </location>
</feature>
<dbReference type="GO" id="GO:0005975">
    <property type="term" value="P:carbohydrate metabolic process"/>
    <property type="evidence" value="ECO:0007669"/>
    <property type="project" value="InterPro"/>
</dbReference>
<dbReference type="FunFam" id="3.20.20.80:FF:000135">
    <property type="entry name" value="Beta-galactosidase, putative, bgl35A"/>
    <property type="match status" value="1"/>
</dbReference>
<dbReference type="GO" id="GO:0004565">
    <property type="term" value="F:beta-galactosidase activity"/>
    <property type="evidence" value="ECO:0007669"/>
    <property type="project" value="InterPro"/>
</dbReference>
<dbReference type="SUPFAM" id="SSF51445">
    <property type="entry name" value="(Trans)glycosidases"/>
    <property type="match status" value="1"/>
</dbReference>
<evidence type="ECO:0000259" key="5">
    <source>
        <dbReference type="Pfam" id="PF18120"/>
    </source>
</evidence>
<dbReference type="InterPro" id="IPR017853">
    <property type="entry name" value="GH"/>
</dbReference>
<dbReference type="Pfam" id="PF18120">
    <property type="entry name" value="DUF5597"/>
    <property type="match status" value="1"/>
</dbReference>
<feature type="domain" description="Glycoside hydrolase family 42 N-terminal" evidence="4">
    <location>
        <begin position="77"/>
        <end position="279"/>
    </location>
</feature>
<keyword evidence="3" id="KW-0732">Signal</keyword>
<dbReference type="Pfam" id="PF02449">
    <property type="entry name" value="Glyco_hydro_42"/>
    <property type="match status" value="1"/>
</dbReference>
<dbReference type="GO" id="GO:0009341">
    <property type="term" value="C:beta-galactosidase complex"/>
    <property type="evidence" value="ECO:0007669"/>
    <property type="project" value="InterPro"/>
</dbReference>
<dbReference type="InterPro" id="IPR040719">
    <property type="entry name" value="DUF5597"/>
</dbReference>
<evidence type="ECO:0000256" key="1">
    <source>
        <dbReference type="ARBA" id="ARBA00022801"/>
    </source>
</evidence>
<comment type="caution">
    <text evidence="6">The sequence shown here is derived from an EMBL/GenBank/DDBJ whole genome shotgun (WGS) entry which is preliminary data.</text>
</comment>
<feature type="signal peptide" evidence="3">
    <location>
        <begin position="1"/>
        <end position="27"/>
    </location>
</feature>
<dbReference type="Gene3D" id="2.60.220.20">
    <property type="entry name" value="putative beta-Galactosidase from caulobacter crescentus"/>
    <property type="match status" value="1"/>
</dbReference>
<accession>A0A6L8MFN0</accession>
<dbReference type="RefSeq" id="WP_161018887.1">
    <property type="nucleotide sequence ID" value="NZ_WWCP01000005.1"/>
</dbReference>
<proteinExistence type="predicted"/>
<dbReference type="EMBL" id="WWCP01000005">
    <property type="protein sequence ID" value="MYM81757.1"/>
    <property type="molecule type" value="Genomic_DNA"/>
</dbReference>
<organism evidence="6 7">
    <name type="scientific">Duganella lactea</name>
    <dbReference type="NCBI Taxonomy" id="2692173"/>
    <lineage>
        <taxon>Bacteria</taxon>
        <taxon>Pseudomonadati</taxon>
        <taxon>Pseudomonadota</taxon>
        <taxon>Betaproteobacteria</taxon>
        <taxon>Burkholderiales</taxon>
        <taxon>Oxalobacteraceae</taxon>
        <taxon>Telluria group</taxon>
        <taxon>Duganella</taxon>
    </lineage>
</organism>
<keyword evidence="2" id="KW-0326">Glycosidase</keyword>
<evidence type="ECO:0000313" key="7">
    <source>
        <dbReference type="Proteomes" id="UP000474565"/>
    </source>
</evidence>
<feature type="chain" id="PRO_5027076694" description="Beta-galactosidase" evidence="3">
    <location>
        <begin position="28"/>
        <end position="550"/>
    </location>
</feature>
<dbReference type="Proteomes" id="UP000474565">
    <property type="component" value="Unassembled WGS sequence"/>
</dbReference>
<dbReference type="AlphaFoldDB" id="A0A6L8MFN0"/>
<protein>
    <recommendedName>
        <fullName evidence="8">Beta-galactosidase</fullName>
    </recommendedName>
</protein>
<evidence type="ECO:0008006" key="8">
    <source>
        <dbReference type="Google" id="ProtNLM"/>
    </source>
</evidence>
<dbReference type="Gene3D" id="3.20.20.80">
    <property type="entry name" value="Glycosidases"/>
    <property type="match status" value="1"/>
</dbReference>
<evidence type="ECO:0000256" key="2">
    <source>
        <dbReference type="ARBA" id="ARBA00023295"/>
    </source>
</evidence>
<name>A0A6L8MFN0_9BURK</name>
<evidence type="ECO:0000256" key="3">
    <source>
        <dbReference type="SAM" id="SignalP"/>
    </source>
</evidence>
<evidence type="ECO:0000259" key="4">
    <source>
        <dbReference type="Pfam" id="PF02449"/>
    </source>
</evidence>
<sequence>MFASTRKVRAAACAVAVALLGAMAVSAAQANALPHLRKQGSATQLIVDDQPFLILGGELNNSSASNLEFLNSLWPTLKAAEVNTVLAPVEWDQIEPAEGRFDFSVLDGMLKQARANNTRLVLLWFGAWKNSMSTYVPAWVKKDLQRFPRARTRAGVAQEILTPFAPATLAADIAAYRALMAHLKQVDTQHTVLMVQVENEIGMLPEVRDYSAAANAAWRAPVPAALTAYLAANQATLQPALKSAWESRGARTAGSWAEVFGDTVETEEVFQAWHYARFVEALTAAGKAVYPLPMYVNVALPRPGKRPGEYPSAGPLPHLFDVWKAGAPSLDVLAIDIYFPNFAHWARQFKRPDNPLFVPEGNQADRSDAGADAFYAIGEHDAFGFSPFAIDEVKDGGYSLPQAFRVLKQIAPVINQHQGGGKMHGFKAPMSFDGEVDTAPQKVRLGGYMLTVSFNAPWEKLKPAEVQTRGGLVIQTGDDEFLVAGKGLTFVFGSENGDLVGIEHAAEGTYENGRWKAGRWLNGDQTHQGRHINLPGDGYTIQRVKLYRYR</sequence>
<reference evidence="6 7" key="1">
    <citation type="submission" date="2019-12" db="EMBL/GenBank/DDBJ databases">
        <title>Novel species isolated from a subtropical stream in China.</title>
        <authorList>
            <person name="Lu H."/>
        </authorList>
    </citation>
    <scope>NUCLEOTIDE SEQUENCE [LARGE SCALE GENOMIC DNA]</scope>
    <source>
        <strain evidence="6 7">FT50W</strain>
    </source>
</reference>
<keyword evidence="1" id="KW-0378">Hydrolase</keyword>